<dbReference type="Pfam" id="PF21154">
    <property type="entry name" value="RPN7_PSMD6_C"/>
    <property type="match status" value="1"/>
</dbReference>
<dbReference type="Pfam" id="PF10602">
    <property type="entry name" value="RPN7"/>
    <property type="match status" value="1"/>
</dbReference>
<dbReference type="InterPro" id="IPR049549">
    <property type="entry name" value="RPN7_PSMD6_C"/>
</dbReference>
<feature type="coiled-coil region" evidence="2">
    <location>
        <begin position="105"/>
        <end position="136"/>
    </location>
</feature>
<keyword evidence="1" id="KW-0647">Proteasome</keyword>
<evidence type="ECO:0000256" key="2">
    <source>
        <dbReference type="SAM" id="Coils"/>
    </source>
</evidence>
<reference evidence="5 6" key="1">
    <citation type="journal article" date="2016" name="Nat. Commun.">
        <title>Ectomycorrhizal ecology is imprinted in the genome of the dominant symbiotic fungus Cenococcum geophilum.</title>
        <authorList>
            <consortium name="DOE Joint Genome Institute"/>
            <person name="Peter M."/>
            <person name="Kohler A."/>
            <person name="Ohm R.A."/>
            <person name="Kuo A."/>
            <person name="Krutzmann J."/>
            <person name="Morin E."/>
            <person name="Arend M."/>
            <person name="Barry K.W."/>
            <person name="Binder M."/>
            <person name="Choi C."/>
            <person name="Clum A."/>
            <person name="Copeland A."/>
            <person name="Grisel N."/>
            <person name="Haridas S."/>
            <person name="Kipfer T."/>
            <person name="LaButti K."/>
            <person name="Lindquist E."/>
            <person name="Lipzen A."/>
            <person name="Maire R."/>
            <person name="Meier B."/>
            <person name="Mihaltcheva S."/>
            <person name="Molinier V."/>
            <person name="Murat C."/>
            <person name="Poggeler S."/>
            <person name="Quandt C.A."/>
            <person name="Sperisen C."/>
            <person name="Tritt A."/>
            <person name="Tisserant E."/>
            <person name="Crous P.W."/>
            <person name="Henrissat B."/>
            <person name="Nehls U."/>
            <person name="Egli S."/>
            <person name="Spatafora J.W."/>
            <person name="Grigoriev I.V."/>
            <person name="Martin F.M."/>
        </authorList>
    </citation>
    <scope>NUCLEOTIDE SEQUENCE [LARGE SCALE GENOMIC DNA]</scope>
    <source>
        <strain evidence="5 6">CBS 459.81</strain>
    </source>
</reference>
<keyword evidence="6" id="KW-1185">Reference proteome</keyword>
<organism evidence="5 6">
    <name type="scientific">Lepidopterella palustris CBS 459.81</name>
    <dbReference type="NCBI Taxonomy" id="1314670"/>
    <lineage>
        <taxon>Eukaryota</taxon>
        <taxon>Fungi</taxon>
        <taxon>Dikarya</taxon>
        <taxon>Ascomycota</taxon>
        <taxon>Pezizomycotina</taxon>
        <taxon>Dothideomycetes</taxon>
        <taxon>Pleosporomycetidae</taxon>
        <taxon>Mytilinidiales</taxon>
        <taxon>Argynnaceae</taxon>
        <taxon>Lepidopterella</taxon>
    </lineage>
</organism>
<evidence type="ECO:0000313" key="6">
    <source>
        <dbReference type="Proteomes" id="UP000250266"/>
    </source>
</evidence>
<dbReference type="AlphaFoldDB" id="A0A8E2ECR3"/>
<evidence type="ECO:0000259" key="4">
    <source>
        <dbReference type="PROSITE" id="PS50250"/>
    </source>
</evidence>
<accession>A0A8E2ECR3</accession>
<evidence type="ECO:0000313" key="5">
    <source>
        <dbReference type="EMBL" id="OCK81661.1"/>
    </source>
</evidence>
<dbReference type="SUPFAM" id="SSF46785">
    <property type="entry name" value="Winged helix' DNA-binding domain"/>
    <property type="match status" value="1"/>
</dbReference>
<proteinExistence type="predicted"/>
<gene>
    <name evidence="5" type="ORF">K432DRAFT_350649</name>
</gene>
<dbReference type="GO" id="GO:0043161">
    <property type="term" value="P:proteasome-mediated ubiquitin-dependent protein catabolic process"/>
    <property type="evidence" value="ECO:0007669"/>
    <property type="project" value="TreeGrafter"/>
</dbReference>
<evidence type="ECO:0000256" key="1">
    <source>
        <dbReference type="ARBA" id="ARBA00022942"/>
    </source>
</evidence>
<feature type="region of interest" description="Disordered" evidence="3">
    <location>
        <begin position="61"/>
        <end position="84"/>
    </location>
</feature>
<keyword evidence="2" id="KW-0175">Coiled coil</keyword>
<dbReference type="InterPro" id="IPR000717">
    <property type="entry name" value="PCI_dom"/>
</dbReference>
<dbReference type="GO" id="GO:0005838">
    <property type="term" value="C:proteasome regulatory particle"/>
    <property type="evidence" value="ECO:0007669"/>
    <property type="project" value="TreeGrafter"/>
</dbReference>
<dbReference type="InterPro" id="IPR036390">
    <property type="entry name" value="WH_DNA-bd_sf"/>
</dbReference>
<dbReference type="PROSITE" id="PS50250">
    <property type="entry name" value="PCI"/>
    <property type="match status" value="1"/>
</dbReference>
<dbReference type="FunFam" id="1.25.40.570:FF:000013">
    <property type="entry name" value="Proteasome regulatory particle subunit (RpnG)"/>
    <property type="match status" value="1"/>
</dbReference>
<dbReference type="Proteomes" id="UP000250266">
    <property type="component" value="Unassembled WGS sequence"/>
</dbReference>
<protein>
    <submittedName>
        <fullName evidence="5">PCI-domain-containing protein</fullName>
    </submittedName>
</protein>
<dbReference type="InterPro" id="IPR045135">
    <property type="entry name" value="Rpn7_N"/>
</dbReference>
<dbReference type="PANTHER" id="PTHR14145">
    <property type="entry name" value="26S PROTESOME SUBUNIT 6"/>
    <property type="match status" value="1"/>
</dbReference>
<dbReference type="FunFam" id="1.25.40.570:FF:000021">
    <property type="entry name" value="Putative proteasome regulatory particle subunit"/>
    <property type="match status" value="1"/>
</dbReference>
<feature type="domain" description="PCI" evidence="4">
    <location>
        <begin position="228"/>
        <end position="455"/>
    </location>
</feature>
<sequence length="489" mass="53746">MGDPQFAKYPDLQLSQHIFQLTNPSSTKASKQSSLKSLQNAIRENKMAPLYRHLAHPTDGILNVPGEGTASQPAGHRRPSSSASTFLATKNPLLDVNLPWDEALYEEFKADNEKELEAIQKEEDEATEKAGETEIQAAKGKRAECYTRIGDKDKAIAAYEAVFEKTGILGTKIDIVLAIIRIGLFFGDKVLVKKTVERAGTLVESGGDWDRRNRLKAYQGLHLLTVRSHAQAAPLLLDSLSTFTSYELCNYSALVVYAVLAGSVSLKRVDFKSKVVDAPEIKAIMGDGEEKLSALSGQMSAGPAAGDEEMADVSGSSATLATTAVNLTTIGQSHPGQQDSEVAIDFSPLAKLVSSLYIGDYKTFFLALGEVEESFLSNDRYLYEHKGWFVREMRLRGYQQLLQSYRVVGLTSMANDFGVSVDFLDKDLAKFIAADRIPCTIDRVKGIIETNRPDDKNKQYADVVKQGDQLITKLQKYGQSVRLRGSERG</sequence>
<dbReference type="InterPro" id="IPR019585">
    <property type="entry name" value="Rpn7/CSN1"/>
</dbReference>
<dbReference type="Gene3D" id="1.25.40.570">
    <property type="match status" value="2"/>
</dbReference>
<dbReference type="EMBL" id="KV744913">
    <property type="protein sequence ID" value="OCK81661.1"/>
    <property type="molecule type" value="Genomic_DNA"/>
</dbReference>
<evidence type="ECO:0000256" key="3">
    <source>
        <dbReference type="SAM" id="MobiDB-lite"/>
    </source>
</evidence>
<dbReference type="PANTHER" id="PTHR14145:SF1">
    <property type="entry name" value="26S PROTEASOME NON-ATPASE REGULATORY SUBUNIT 6"/>
    <property type="match status" value="1"/>
</dbReference>
<dbReference type="OrthoDB" id="1452at2759"/>
<dbReference type="SMART" id="SM00088">
    <property type="entry name" value="PINT"/>
    <property type="match status" value="1"/>
</dbReference>
<dbReference type="Pfam" id="PF01399">
    <property type="entry name" value="PCI"/>
    <property type="match status" value="1"/>
</dbReference>
<name>A0A8E2ECR3_9PEZI</name>